<dbReference type="PANTHER" id="PTHR33332">
    <property type="entry name" value="REVERSE TRANSCRIPTASE DOMAIN-CONTAINING PROTEIN"/>
    <property type="match status" value="1"/>
</dbReference>
<gene>
    <name evidence="2" type="ORF">llap_12411</name>
</gene>
<proteinExistence type="predicted"/>
<evidence type="ECO:0000313" key="2">
    <source>
        <dbReference type="EMBL" id="PKU37285.1"/>
    </source>
</evidence>
<dbReference type="PRINTS" id="PR01345">
    <property type="entry name" value="CERVTRCPTASE"/>
</dbReference>
<accession>A0A2I0TU28</accession>
<dbReference type="Proteomes" id="UP000233556">
    <property type="component" value="Unassembled WGS sequence"/>
</dbReference>
<protein>
    <recommendedName>
        <fullName evidence="4">Rna-directed dna polymerase from mobile element jockey-like</fullName>
    </recommendedName>
</protein>
<dbReference type="AlphaFoldDB" id="A0A2I0TU28"/>
<evidence type="ECO:0008006" key="4">
    <source>
        <dbReference type="Google" id="ProtNLM"/>
    </source>
</evidence>
<sequence length="303" mass="35277">MITGKLKDHTGPKDPKHREEQTDLDRLEEWASKNCVKLNKVKCNVEHLGRHNQRAQYRLGFVWPGSSVAERDLGVLVDNKLNVSQQYATVATNANYILGCICRGITSRERDMVIPLYSALVRLRLEYRVQFWSPEFKKDINRLERVQRRATKLTKGLGNLLYEERLKELGLFTLGKRSTCRVELASLRHSLLQYDTEMRPNEIRRKEIMFLFTTAAQPETQPVEDHGGEGIHTAVHEEPMLEQAPGRTHGPVGDQCWSNPFLKDCTLWKGPILEQFLKSYRFQKMEQMILLHQLPYHTMQTEY</sequence>
<organism evidence="2 3">
    <name type="scientific">Limosa lapponica baueri</name>
    <dbReference type="NCBI Taxonomy" id="1758121"/>
    <lineage>
        <taxon>Eukaryota</taxon>
        <taxon>Metazoa</taxon>
        <taxon>Chordata</taxon>
        <taxon>Craniata</taxon>
        <taxon>Vertebrata</taxon>
        <taxon>Euteleostomi</taxon>
        <taxon>Archelosauria</taxon>
        <taxon>Archosauria</taxon>
        <taxon>Dinosauria</taxon>
        <taxon>Saurischia</taxon>
        <taxon>Theropoda</taxon>
        <taxon>Coelurosauria</taxon>
        <taxon>Aves</taxon>
        <taxon>Neognathae</taxon>
        <taxon>Neoaves</taxon>
        <taxon>Charadriiformes</taxon>
        <taxon>Scolopacidae</taxon>
        <taxon>Limosa</taxon>
    </lineage>
</organism>
<evidence type="ECO:0000313" key="3">
    <source>
        <dbReference type="Proteomes" id="UP000233556"/>
    </source>
</evidence>
<keyword evidence="3" id="KW-1185">Reference proteome</keyword>
<name>A0A2I0TU28_LIMLA</name>
<reference evidence="3" key="2">
    <citation type="submission" date="2017-12" db="EMBL/GenBank/DDBJ databases">
        <title>Genome sequence of the Bar-tailed Godwit (Limosa lapponica baueri).</title>
        <authorList>
            <person name="Lima N.C.B."/>
            <person name="Parody-Merino A.M."/>
            <person name="Battley P.F."/>
            <person name="Fidler A.E."/>
            <person name="Prosdocimi F."/>
        </authorList>
    </citation>
    <scope>NUCLEOTIDE SEQUENCE [LARGE SCALE GENOMIC DNA]</scope>
</reference>
<dbReference type="OrthoDB" id="419189at2759"/>
<reference evidence="3" key="1">
    <citation type="submission" date="2017-11" db="EMBL/GenBank/DDBJ databases">
        <authorList>
            <person name="Lima N.C."/>
            <person name="Parody-Merino A.M."/>
            <person name="Battley P.F."/>
            <person name="Fidler A.E."/>
            <person name="Prosdocimi F."/>
        </authorList>
    </citation>
    <scope>NUCLEOTIDE SEQUENCE [LARGE SCALE GENOMIC DNA]</scope>
</reference>
<feature type="region of interest" description="Disordered" evidence="1">
    <location>
        <begin position="1"/>
        <end position="23"/>
    </location>
</feature>
<dbReference type="EMBL" id="KZ507211">
    <property type="protein sequence ID" value="PKU37285.1"/>
    <property type="molecule type" value="Genomic_DNA"/>
</dbReference>
<evidence type="ECO:0000256" key="1">
    <source>
        <dbReference type="SAM" id="MobiDB-lite"/>
    </source>
</evidence>